<comment type="similarity">
    <text evidence="2">Belongs to the major facilitator superfamily.</text>
</comment>
<keyword evidence="6 7" id="KW-0472">Membrane</keyword>
<dbReference type="InterPro" id="IPR020846">
    <property type="entry name" value="MFS_dom"/>
</dbReference>
<evidence type="ECO:0000256" key="7">
    <source>
        <dbReference type="SAM" id="Phobius"/>
    </source>
</evidence>
<feature type="transmembrane region" description="Helical" evidence="7">
    <location>
        <begin position="463"/>
        <end position="484"/>
    </location>
</feature>
<evidence type="ECO:0000256" key="4">
    <source>
        <dbReference type="ARBA" id="ARBA00022692"/>
    </source>
</evidence>
<dbReference type="PANTHER" id="PTHR23511:SF5">
    <property type="entry name" value="MAJOR FACILITATOR-TYPE TRANSPORTER HXNZ-RELATED"/>
    <property type="match status" value="1"/>
</dbReference>
<evidence type="ECO:0000256" key="3">
    <source>
        <dbReference type="ARBA" id="ARBA00022448"/>
    </source>
</evidence>
<dbReference type="InterPro" id="IPR011701">
    <property type="entry name" value="MFS"/>
</dbReference>
<accession>W9XRB4</accession>
<feature type="transmembrane region" description="Helical" evidence="7">
    <location>
        <begin position="429"/>
        <end position="451"/>
    </location>
</feature>
<dbReference type="Proteomes" id="UP000019478">
    <property type="component" value="Unassembled WGS sequence"/>
</dbReference>
<keyword evidence="10" id="KW-1185">Reference proteome</keyword>
<dbReference type="RefSeq" id="XP_007736100.1">
    <property type="nucleotide sequence ID" value="XM_007737910.1"/>
</dbReference>
<dbReference type="SUPFAM" id="SSF103473">
    <property type="entry name" value="MFS general substrate transporter"/>
    <property type="match status" value="1"/>
</dbReference>
<evidence type="ECO:0000256" key="6">
    <source>
        <dbReference type="ARBA" id="ARBA00023136"/>
    </source>
</evidence>
<feature type="domain" description="Major facilitator superfamily (MFS) profile" evidence="8">
    <location>
        <begin position="60"/>
        <end position="514"/>
    </location>
</feature>
<dbReference type="PROSITE" id="PS50850">
    <property type="entry name" value="MFS"/>
    <property type="match status" value="1"/>
</dbReference>
<feature type="transmembrane region" description="Helical" evidence="7">
    <location>
        <begin position="95"/>
        <end position="115"/>
    </location>
</feature>
<reference evidence="9 10" key="1">
    <citation type="submission" date="2013-03" db="EMBL/GenBank/DDBJ databases">
        <title>The Genome Sequence of Capronia epimyces CBS 606.96.</title>
        <authorList>
            <consortium name="The Broad Institute Genomics Platform"/>
            <person name="Cuomo C."/>
            <person name="de Hoog S."/>
            <person name="Gorbushina A."/>
            <person name="Walker B."/>
            <person name="Young S.K."/>
            <person name="Zeng Q."/>
            <person name="Gargeya S."/>
            <person name="Fitzgerald M."/>
            <person name="Haas B."/>
            <person name="Abouelleil A."/>
            <person name="Allen A.W."/>
            <person name="Alvarado L."/>
            <person name="Arachchi H.M."/>
            <person name="Berlin A.M."/>
            <person name="Chapman S.B."/>
            <person name="Gainer-Dewar J."/>
            <person name="Goldberg J."/>
            <person name="Griggs A."/>
            <person name="Gujja S."/>
            <person name="Hansen M."/>
            <person name="Howarth C."/>
            <person name="Imamovic A."/>
            <person name="Ireland A."/>
            <person name="Larimer J."/>
            <person name="McCowan C."/>
            <person name="Murphy C."/>
            <person name="Pearson M."/>
            <person name="Poon T.W."/>
            <person name="Priest M."/>
            <person name="Roberts A."/>
            <person name="Saif S."/>
            <person name="Shea T."/>
            <person name="Sisk P."/>
            <person name="Sykes S."/>
            <person name="Wortman J."/>
            <person name="Nusbaum C."/>
            <person name="Birren B."/>
        </authorList>
    </citation>
    <scope>NUCLEOTIDE SEQUENCE [LARGE SCALE GENOMIC DNA]</scope>
    <source>
        <strain evidence="9 10">CBS 606.96</strain>
    </source>
</reference>
<evidence type="ECO:0000256" key="1">
    <source>
        <dbReference type="ARBA" id="ARBA00004141"/>
    </source>
</evidence>
<sequence>MAQNSLERVTSNKLGELEPHGKALESLGQTAGHDAVFQAQATMINQAIEDIGMGKYQWTLFGLAGYGWLCDQLWESSVSNALPEIANEFQPRRSGFLIVALMVGLILGASFWGLGCDLIGRRWAWNLSLLFACVFGLVAAGSNSWVTCCSLIALSGFGIGGNLPVDGTVFLEFLPGTHQYLLEILTVWWAAGQFIAAFASWGLLSHYSCSSDTPAGECRKADNMGWRYLFILMGGLTMIGFCVRFFVFRLYESPKYLVSLGKYEEAIDVLNKVAKYNGVTQSLTVEHLRAAEQNAESTDHRREHFKRAVAHLGPRGWNNIRVLWSTKKLALSFALVMLLWGMIGMANPIYNSLLPIYLQIHGAESGDSSTGTTYRNLLVTIVCSIPGTLLGGYLIGMKRIGRKGTLGFSLLLTGAFLFAFTTARTQGTILAFNCIISFTQYIMWGALYYYTPEVFPTFHRGTAVGLAASFNRVCGLAGTLITTYSGFTNVPLFLGASLWMAAGLLSFVLPFETRNKASL</sequence>
<dbReference type="GO" id="GO:0022857">
    <property type="term" value="F:transmembrane transporter activity"/>
    <property type="evidence" value="ECO:0007669"/>
    <property type="project" value="InterPro"/>
</dbReference>
<organism evidence="9 10">
    <name type="scientific">Capronia epimyces CBS 606.96</name>
    <dbReference type="NCBI Taxonomy" id="1182542"/>
    <lineage>
        <taxon>Eukaryota</taxon>
        <taxon>Fungi</taxon>
        <taxon>Dikarya</taxon>
        <taxon>Ascomycota</taxon>
        <taxon>Pezizomycotina</taxon>
        <taxon>Eurotiomycetes</taxon>
        <taxon>Chaetothyriomycetidae</taxon>
        <taxon>Chaetothyriales</taxon>
        <taxon>Herpotrichiellaceae</taxon>
        <taxon>Capronia</taxon>
    </lineage>
</organism>
<dbReference type="InterPro" id="IPR036259">
    <property type="entry name" value="MFS_trans_sf"/>
</dbReference>
<dbReference type="GeneID" id="19171900"/>
<dbReference type="HOGENOM" id="CLU_001265_52_2_1"/>
<comment type="caution">
    <text evidence="9">The sequence shown here is derived from an EMBL/GenBank/DDBJ whole genome shotgun (WGS) entry which is preliminary data.</text>
</comment>
<dbReference type="FunFam" id="1.20.1250.20:FF:000171">
    <property type="entry name" value="MFS general substrate transporter"/>
    <property type="match status" value="1"/>
</dbReference>
<comment type="subcellular location">
    <subcellularLocation>
        <location evidence="1">Membrane</location>
        <topology evidence="1">Multi-pass membrane protein</topology>
    </subcellularLocation>
</comment>
<dbReference type="CDD" id="cd17316">
    <property type="entry name" value="MFS_SV2_like"/>
    <property type="match status" value="1"/>
</dbReference>
<feature type="transmembrane region" description="Helical" evidence="7">
    <location>
        <begin position="180"/>
        <end position="204"/>
    </location>
</feature>
<evidence type="ECO:0000313" key="9">
    <source>
        <dbReference type="EMBL" id="EXJ79526.1"/>
    </source>
</evidence>
<keyword evidence="5 7" id="KW-1133">Transmembrane helix</keyword>
<evidence type="ECO:0000313" key="10">
    <source>
        <dbReference type="Proteomes" id="UP000019478"/>
    </source>
</evidence>
<evidence type="ECO:0000256" key="2">
    <source>
        <dbReference type="ARBA" id="ARBA00008335"/>
    </source>
</evidence>
<keyword evidence="3" id="KW-0813">Transport</keyword>
<dbReference type="EMBL" id="AMGY01000007">
    <property type="protein sequence ID" value="EXJ79526.1"/>
    <property type="molecule type" value="Genomic_DNA"/>
</dbReference>
<dbReference type="AlphaFoldDB" id="W9XRB4"/>
<protein>
    <recommendedName>
        <fullName evidence="8">Major facilitator superfamily (MFS) profile domain-containing protein</fullName>
    </recommendedName>
</protein>
<feature type="transmembrane region" description="Helical" evidence="7">
    <location>
        <begin position="224"/>
        <end position="247"/>
    </location>
</feature>
<feature type="transmembrane region" description="Helical" evidence="7">
    <location>
        <begin position="404"/>
        <end position="423"/>
    </location>
</feature>
<dbReference type="Pfam" id="PF07690">
    <property type="entry name" value="MFS_1"/>
    <property type="match status" value="1"/>
</dbReference>
<dbReference type="GO" id="GO:0016020">
    <property type="term" value="C:membrane"/>
    <property type="evidence" value="ECO:0007669"/>
    <property type="project" value="UniProtKB-SubCell"/>
</dbReference>
<dbReference type="Gene3D" id="1.20.1250.20">
    <property type="entry name" value="MFS general substrate transporter like domains"/>
    <property type="match status" value="1"/>
</dbReference>
<evidence type="ECO:0000256" key="5">
    <source>
        <dbReference type="ARBA" id="ARBA00022989"/>
    </source>
</evidence>
<dbReference type="PANTHER" id="PTHR23511">
    <property type="entry name" value="SYNAPTIC VESICLE GLYCOPROTEIN 2"/>
    <property type="match status" value="1"/>
</dbReference>
<keyword evidence="4 7" id="KW-0812">Transmembrane</keyword>
<feature type="transmembrane region" description="Helical" evidence="7">
    <location>
        <begin position="490"/>
        <end position="511"/>
    </location>
</feature>
<feature type="transmembrane region" description="Helical" evidence="7">
    <location>
        <begin position="377"/>
        <end position="397"/>
    </location>
</feature>
<dbReference type="eggNOG" id="KOG0253">
    <property type="taxonomic scope" value="Eukaryota"/>
</dbReference>
<proteinExistence type="inferred from homology"/>
<feature type="transmembrane region" description="Helical" evidence="7">
    <location>
        <begin position="127"/>
        <end position="159"/>
    </location>
</feature>
<evidence type="ECO:0000259" key="8">
    <source>
        <dbReference type="PROSITE" id="PS50850"/>
    </source>
</evidence>
<name>W9XRB4_9EURO</name>
<dbReference type="OrthoDB" id="4139357at2759"/>
<feature type="transmembrane region" description="Helical" evidence="7">
    <location>
        <begin position="329"/>
        <end position="350"/>
    </location>
</feature>
<gene>
    <name evidence="9" type="ORF">A1O3_07805</name>
</gene>